<dbReference type="InterPro" id="IPR040091">
    <property type="entry name" value="LRRC56"/>
</dbReference>
<protein>
    <submittedName>
        <fullName evidence="2">Leucinerich repeatcontaining protein 56like [Amphimedon queenslandica]</fullName>
    </submittedName>
</protein>
<name>A0A0K2T234_LEPSM</name>
<evidence type="ECO:0000313" key="2">
    <source>
        <dbReference type="EMBL" id="CDW19667.1"/>
    </source>
</evidence>
<reference evidence="2" key="1">
    <citation type="submission" date="2014-05" db="EMBL/GenBank/DDBJ databases">
        <authorList>
            <person name="Chronopoulou M."/>
        </authorList>
    </citation>
    <scope>NUCLEOTIDE SEQUENCE</scope>
    <source>
        <tissue evidence="2">Whole organism</tissue>
    </source>
</reference>
<dbReference type="SUPFAM" id="SSF52058">
    <property type="entry name" value="L domain-like"/>
    <property type="match status" value="1"/>
</dbReference>
<dbReference type="PANTHER" id="PTHR22708:SF0">
    <property type="entry name" value="LEUCINE-RICH REPEAT-CONTAINING PROTEIN 56"/>
    <property type="match status" value="1"/>
</dbReference>
<feature type="compositionally biased region" description="Basic and acidic residues" evidence="1">
    <location>
        <begin position="387"/>
        <end position="404"/>
    </location>
</feature>
<dbReference type="PANTHER" id="PTHR22708">
    <property type="entry name" value="LEUCINE-RICH REPEAT-CONTAINING PROTEIN 56"/>
    <property type="match status" value="1"/>
</dbReference>
<feature type="compositionally biased region" description="Polar residues" evidence="1">
    <location>
        <begin position="462"/>
        <end position="471"/>
    </location>
</feature>
<feature type="region of interest" description="Disordered" evidence="1">
    <location>
        <begin position="243"/>
        <end position="265"/>
    </location>
</feature>
<feature type="compositionally biased region" description="Low complexity" evidence="1">
    <location>
        <begin position="405"/>
        <end position="419"/>
    </location>
</feature>
<dbReference type="InterPro" id="IPR032675">
    <property type="entry name" value="LRR_dom_sf"/>
</dbReference>
<feature type="compositionally biased region" description="Polar residues" evidence="1">
    <location>
        <begin position="420"/>
        <end position="443"/>
    </location>
</feature>
<dbReference type="AlphaFoldDB" id="A0A0K2T234"/>
<dbReference type="EMBL" id="HACA01002306">
    <property type="protein sequence ID" value="CDW19667.1"/>
    <property type="molecule type" value="Transcribed_RNA"/>
</dbReference>
<dbReference type="OrthoDB" id="433501at2759"/>
<proteinExistence type="predicted"/>
<feature type="region of interest" description="Disordered" evidence="1">
    <location>
        <begin position="387"/>
        <end position="471"/>
    </location>
</feature>
<sequence length="508" mass="57776">MIMKDTTNNNKQIRNESFTYDLFIDFEAELEALLRPQSRDDSKNESFKSRDIRYNIDGTIFCEDLNHASLCAISQSEELSQLKSFSVSVATRNIGDNLSIFSYFFRSLSSLTLDFSKITSLRVIGDEIPTLRTLSVNCCNLDDLDGISYISNITTLFATDNNISDVLPLTDLRKINSVDLEKNSIRNYNAVSFLCLCPKLEHLILKGNQISSDSNYRQRVFGYIPHLSTLDVCPQNRKRSCRSYSFDDKRNNDDDQNDTKNSNVSNDLNDALIQKLINQKSEEEVPETLVIPEQAETTPIILDKEVEGNKDIIISTTTKEEALIEVNSQKEHIIDSQGFRSQKDEITSLSHPVKELLSSHDSSNEQLSLNYKLLYRRKSIDPVKLRLHDESEEETSLKSNDRPDSSSSYCSSTIQSTDSGISESLASQREYSNYSSKLPQLHQSSEDPHPQERDVHDKKHSTNNISEKTTKILYNTSSMSKLLGQDSQLNGKLIKDGDIEIEDFEEYE</sequence>
<accession>A0A0K2T234</accession>
<evidence type="ECO:0000256" key="1">
    <source>
        <dbReference type="SAM" id="MobiDB-lite"/>
    </source>
</evidence>
<feature type="compositionally biased region" description="Basic and acidic residues" evidence="1">
    <location>
        <begin position="444"/>
        <end position="457"/>
    </location>
</feature>
<organism evidence="2">
    <name type="scientific">Lepeophtheirus salmonis</name>
    <name type="common">Salmon louse</name>
    <name type="synonym">Caligus salmonis</name>
    <dbReference type="NCBI Taxonomy" id="72036"/>
    <lineage>
        <taxon>Eukaryota</taxon>
        <taxon>Metazoa</taxon>
        <taxon>Ecdysozoa</taxon>
        <taxon>Arthropoda</taxon>
        <taxon>Crustacea</taxon>
        <taxon>Multicrustacea</taxon>
        <taxon>Hexanauplia</taxon>
        <taxon>Copepoda</taxon>
        <taxon>Siphonostomatoida</taxon>
        <taxon>Caligidae</taxon>
        <taxon>Lepeophtheirus</taxon>
    </lineage>
</organism>
<dbReference type="Gene3D" id="3.80.10.10">
    <property type="entry name" value="Ribonuclease Inhibitor"/>
    <property type="match status" value="1"/>
</dbReference>